<dbReference type="AlphaFoldDB" id="A0A0L0QTU3"/>
<reference evidence="2" key="1">
    <citation type="submission" date="2015-07" db="EMBL/GenBank/DDBJ databases">
        <title>Fjat-10053 dsm26.</title>
        <authorList>
            <person name="Liu B."/>
            <person name="Wang J."/>
            <person name="Zhu Y."/>
            <person name="Liu G."/>
            <person name="Chen Q."/>
            <person name="Chen Z."/>
            <person name="Lan J."/>
            <person name="Che J."/>
            <person name="Ge C."/>
            <person name="Shi H."/>
            <person name="Pan Z."/>
            <person name="Liu X."/>
        </authorList>
    </citation>
    <scope>NUCLEOTIDE SEQUENCE [LARGE SCALE GENOMIC DNA]</scope>
    <source>
        <strain evidence="2">DSM 26</strain>
    </source>
</reference>
<accession>A0A0L0QTU3</accession>
<dbReference type="InterPro" id="IPR024496">
    <property type="entry name" value="Spore_germ_GerPE"/>
</dbReference>
<proteinExistence type="predicted"/>
<dbReference type="OrthoDB" id="2599887at2"/>
<sequence>MDKRTAVVDNLFTNSVSNSSVLSIGDTNHAALKFKGLAVQKQVPTFSQEDEESFDYPLFQRDTNWPTPNIGVRKTTMHHNQNICVANIATIGVSSSSLLQIGSLTRGYAEARVKHFRKLKETNDTS</sequence>
<protein>
    <submittedName>
        <fullName evidence="1">Uncharacterized protein</fullName>
    </submittedName>
</protein>
<keyword evidence="2" id="KW-1185">Reference proteome</keyword>
<dbReference type="EMBL" id="LGTO01000004">
    <property type="protein sequence ID" value="KNE21996.1"/>
    <property type="molecule type" value="Genomic_DNA"/>
</dbReference>
<organism evidence="1 2">
    <name type="scientific">Virgibacillus pantothenticus</name>
    <dbReference type="NCBI Taxonomy" id="1473"/>
    <lineage>
        <taxon>Bacteria</taxon>
        <taxon>Bacillati</taxon>
        <taxon>Bacillota</taxon>
        <taxon>Bacilli</taxon>
        <taxon>Bacillales</taxon>
        <taxon>Bacillaceae</taxon>
        <taxon>Virgibacillus</taxon>
    </lineage>
</organism>
<dbReference type="Proteomes" id="UP000036780">
    <property type="component" value="Unassembled WGS sequence"/>
</dbReference>
<dbReference type="RefSeq" id="WP_050350280.1">
    <property type="nucleotide sequence ID" value="NZ_BOSN01000005.1"/>
</dbReference>
<evidence type="ECO:0000313" key="1">
    <source>
        <dbReference type="EMBL" id="KNE21996.1"/>
    </source>
</evidence>
<dbReference type="GeneID" id="66869739"/>
<dbReference type="Pfam" id="PF10970">
    <property type="entry name" value="GerPE"/>
    <property type="match status" value="1"/>
</dbReference>
<evidence type="ECO:0000313" key="2">
    <source>
        <dbReference type="Proteomes" id="UP000036780"/>
    </source>
</evidence>
<comment type="caution">
    <text evidence="1">The sequence shown here is derived from an EMBL/GenBank/DDBJ whole genome shotgun (WGS) entry which is preliminary data.</text>
</comment>
<gene>
    <name evidence="1" type="ORF">AFK71_04120</name>
</gene>
<name>A0A0L0QTU3_VIRPA</name>
<dbReference type="PATRIC" id="fig|1473.5.peg.3782"/>